<organism evidence="2 3">
    <name type="scientific">Pseudonocardia charpentierae</name>
    <dbReference type="NCBI Taxonomy" id="3075545"/>
    <lineage>
        <taxon>Bacteria</taxon>
        <taxon>Bacillati</taxon>
        <taxon>Actinomycetota</taxon>
        <taxon>Actinomycetes</taxon>
        <taxon>Pseudonocardiales</taxon>
        <taxon>Pseudonocardiaceae</taxon>
        <taxon>Pseudonocardia</taxon>
    </lineage>
</organism>
<dbReference type="EMBL" id="JAVREJ010000015">
    <property type="protein sequence ID" value="MDT0351955.1"/>
    <property type="molecule type" value="Genomic_DNA"/>
</dbReference>
<accession>A0ABU2NDZ3</accession>
<evidence type="ECO:0000313" key="3">
    <source>
        <dbReference type="Proteomes" id="UP001183202"/>
    </source>
</evidence>
<gene>
    <name evidence="2" type="ORF">RM445_20720</name>
</gene>
<sequence length="310" mass="32292">MTETATLITQLRVLAQLTRTEAQVARLRVTQANTDDVRDDLRQNAADADVRAARIVGTLNDLGALPDPVTPLIGRVATLVRGAVEQTQPLDEALLGDLALEHQLRDRARYVAALAEAADLPAVQALAADLEAAHTETVHWLTRVLTDLAGGHAALNASPLQQVAAQVTRAANSPARPALDAAAATVSHTLSHAVDRTAGTVTDAAGQVADTAVSAVSTGRDVAARTVDQVTRLLPGTEAPDTDDAPGSDTEPVAPPISGFADLPPHVAVAALRALDNFRDVAAMLEFEQSHGNRPGVVAAARLRATAVRR</sequence>
<feature type="region of interest" description="Disordered" evidence="1">
    <location>
        <begin position="231"/>
        <end position="259"/>
    </location>
</feature>
<dbReference type="SUPFAM" id="SSF47240">
    <property type="entry name" value="Ferritin-like"/>
    <property type="match status" value="1"/>
</dbReference>
<evidence type="ECO:0000256" key="1">
    <source>
        <dbReference type="SAM" id="MobiDB-lite"/>
    </source>
</evidence>
<proteinExistence type="predicted"/>
<evidence type="ECO:0000313" key="2">
    <source>
        <dbReference type="EMBL" id="MDT0351955.1"/>
    </source>
</evidence>
<comment type="caution">
    <text evidence="2">The sequence shown here is derived from an EMBL/GenBank/DDBJ whole genome shotgun (WGS) entry which is preliminary data.</text>
</comment>
<protein>
    <submittedName>
        <fullName evidence="2">Ferritin-like domain-containing protein</fullName>
    </submittedName>
</protein>
<reference evidence="3" key="1">
    <citation type="submission" date="2023-07" db="EMBL/GenBank/DDBJ databases">
        <title>30 novel species of actinomycetes from the DSMZ collection.</title>
        <authorList>
            <person name="Nouioui I."/>
        </authorList>
    </citation>
    <scope>NUCLEOTIDE SEQUENCE [LARGE SCALE GENOMIC DNA]</scope>
    <source>
        <strain evidence="3">DSM 45834</strain>
    </source>
</reference>
<dbReference type="Proteomes" id="UP001183202">
    <property type="component" value="Unassembled WGS sequence"/>
</dbReference>
<name>A0ABU2NDZ3_9PSEU</name>
<dbReference type="InterPro" id="IPR009078">
    <property type="entry name" value="Ferritin-like_SF"/>
</dbReference>
<dbReference type="RefSeq" id="WP_311558456.1">
    <property type="nucleotide sequence ID" value="NZ_JAVREJ010000015.1"/>
</dbReference>
<keyword evidence="3" id="KW-1185">Reference proteome</keyword>